<dbReference type="GO" id="GO:0006508">
    <property type="term" value="P:proteolysis"/>
    <property type="evidence" value="ECO:0007669"/>
    <property type="project" value="UniProtKB-KW"/>
</dbReference>
<dbReference type="InterPro" id="IPR001314">
    <property type="entry name" value="Peptidase_S1A"/>
</dbReference>
<dbReference type="EMBL" id="CADCXU010029111">
    <property type="protein sequence ID" value="CAB0015438.1"/>
    <property type="molecule type" value="Genomic_DNA"/>
</dbReference>
<dbReference type="InterPro" id="IPR043504">
    <property type="entry name" value="Peptidase_S1_PA_chymotrypsin"/>
</dbReference>
<evidence type="ECO:0000256" key="6">
    <source>
        <dbReference type="SAM" id="MobiDB-lite"/>
    </source>
</evidence>
<reference evidence="8 9" key="1">
    <citation type="submission" date="2020-02" db="EMBL/GenBank/DDBJ databases">
        <authorList>
            <person name="Ferguson B K."/>
        </authorList>
    </citation>
    <scope>NUCLEOTIDE SEQUENCE [LARGE SCALE GENOMIC DNA]</scope>
</reference>
<dbReference type="AlphaFoldDB" id="A0A6H5HGC6"/>
<evidence type="ECO:0000259" key="7">
    <source>
        <dbReference type="PROSITE" id="PS50240"/>
    </source>
</evidence>
<dbReference type="PROSITE" id="PS00135">
    <property type="entry name" value="TRYPSIN_SER"/>
    <property type="match status" value="1"/>
</dbReference>
<protein>
    <recommendedName>
        <fullName evidence="7">Peptidase S1 domain-containing protein</fullName>
    </recommendedName>
</protein>
<keyword evidence="3 5" id="KW-0720">Serine protease</keyword>
<proteinExistence type="predicted"/>
<dbReference type="PANTHER" id="PTHR24253:SF145">
    <property type="entry name" value="SERINE PROTEASE FILZIG"/>
    <property type="match status" value="1"/>
</dbReference>
<dbReference type="CDD" id="cd00190">
    <property type="entry name" value="Tryp_SPc"/>
    <property type="match status" value="1"/>
</dbReference>
<feature type="compositionally biased region" description="Low complexity" evidence="6">
    <location>
        <begin position="618"/>
        <end position="629"/>
    </location>
</feature>
<feature type="compositionally biased region" description="Basic and acidic residues" evidence="6">
    <location>
        <begin position="1"/>
        <end position="15"/>
    </location>
</feature>
<feature type="compositionally biased region" description="Polar residues" evidence="6">
    <location>
        <begin position="317"/>
        <end position="327"/>
    </location>
</feature>
<dbReference type="SMART" id="SM00020">
    <property type="entry name" value="Tryp_SPc"/>
    <property type="match status" value="1"/>
</dbReference>
<feature type="region of interest" description="Disordered" evidence="6">
    <location>
        <begin position="1"/>
        <end position="21"/>
    </location>
</feature>
<feature type="region of interest" description="Disordered" evidence="6">
    <location>
        <begin position="610"/>
        <end position="629"/>
    </location>
</feature>
<evidence type="ECO:0000256" key="2">
    <source>
        <dbReference type="ARBA" id="ARBA00022801"/>
    </source>
</evidence>
<feature type="compositionally biased region" description="Low complexity" evidence="6">
    <location>
        <begin position="751"/>
        <end position="776"/>
    </location>
</feature>
<dbReference type="PRINTS" id="PR00722">
    <property type="entry name" value="CHYMOTRYPSIN"/>
</dbReference>
<accession>A0A6H5HGC6</accession>
<dbReference type="GO" id="GO:0004252">
    <property type="term" value="F:serine-type endopeptidase activity"/>
    <property type="evidence" value="ECO:0007669"/>
    <property type="project" value="InterPro"/>
</dbReference>
<keyword evidence="1 5" id="KW-0645">Protease</keyword>
<keyword evidence="4" id="KW-1015">Disulfide bond</keyword>
<dbReference type="FunFam" id="2.40.10.10:FF:000006">
    <property type="entry name" value="Serine proteinase stubble"/>
    <property type="match status" value="1"/>
</dbReference>
<dbReference type="Gene3D" id="2.40.10.10">
    <property type="entry name" value="Trypsin-like serine proteases"/>
    <property type="match status" value="1"/>
</dbReference>
<organism evidence="8 9">
    <name type="scientific">Nesidiocoris tenuis</name>
    <dbReference type="NCBI Taxonomy" id="355587"/>
    <lineage>
        <taxon>Eukaryota</taxon>
        <taxon>Metazoa</taxon>
        <taxon>Ecdysozoa</taxon>
        <taxon>Arthropoda</taxon>
        <taxon>Hexapoda</taxon>
        <taxon>Insecta</taxon>
        <taxon>Pterygota</taxon>
        <taxon>Neoptera</taxon>
        <taxon>Paraneoptera</taxon>
        <taxon>Hemiptera</taxon>
        <taxon>Heteroptera</taxon>
        <taxon>Panheteroptera</taxon>
        <taxon>Cimicomorpha</taxon>
        <taxon>Miridae</taxon>
        <taxon>Dicyphina</taxon>
        <taxon>Nesidiocoris</taxon>
    </lineage>
</organism>
<dbReference type="Pfam" id="PF00089">
    <property type="entry name" value="Trypsin"/>
    <property type="match status" value="1"/>
</dbReference>
<name>A0A6H5HGC6_9HEMI</name>
<evidence type="ECO:0000256" key="3">
    <source>
        <dbReference type="ARBA" id="ARBA00022825"/>
    </source>
</evidence>
<dbReference type="InterPro" id="IPR033116">
    <property type="entry name" value="TRYPSIN_SER"/>
</dbReference>
<dbReference type="PROSITE" id="PS00134">
    <property type="entry name" value="TRYPSIN_HIS"/>
    <property type="match status" value="1"/>
</dbReference>
<sequence length="1138" mass="125966">MLTNERKNERKEDNRTRRRKDWKLKKERNHSGTAYLLKVVRKSAEGPWAGWGGRPLGSCIAFGSPSFSPLPEFSPSRQSIKKMGRKVGLTISFTLDTLVIRAEKYLHDGRKYSIGRKFGGYRIAPKSCKDLTSHGKGTGLCMFNYECSKKNGTVVGSCMDGFLFGACCRLPPGTNFISMEIPSKGTVTQRTTTTTLAEIISSSTGSSTVHSPAETVLFHENGTVANEIARPEDFDFNSNPELFVATDATQTPPNRQSTNPQKSTMWKSSTTESWLTTKVRPAWTSLSEENFVKIPTISSGSSTQDSDSINHILSILEDQQQSSNGPSKETAALYGGEPTTPPSFSTWVSVDSKTPTNNYPATTPLYQMSYVSKTPQQPNIIYSSSSSPHVTQYYPPPQSTVKPYYSSPKPTVKPTYATHKPQYSTYKPIHLYSPSPKPPSTYTTTLRPDTYQTVDSQHLYYSSERPPQSTYTTLKPTTIYTQKPQTSYTKKPTTTLYSTYPDKKPIYPNIITKKPTTTTQFVQGPGFQVSITPKPVHTTPEPPPTVIVLGPVHPTKKPVQSPIGTIITVNPDGDVVTYKPAAAATAKPIYHGVSHGPLFTTIKPEVTTLGTTGTHSRPTSSYSPSYTSPTQVIKDNLPNTTELFAFPPVRDPYANLTHTHAPEVVHWNTPSLGQGEEDETTPPLVEDENLDNKVHKFVEKIVQSLQGNFEDLENVLIDGQSTNNVTISSYPPPVKRPSTTTKKPTRKPSKKPTTYYQTTYRPTTRPRPTLPLITRPPSRPSPTKKPYTTKRPSSPTTTIFSEETSNYQSTSEVYSTPELDYKRGVTPGKVSITDDPDETLSSSLLDFSSKLRRFSDSAGNLLTDQIYRFKGRAYASYTLECGVRPLMKNGRIVGGKGATFGEWPWQVLVREATWLGLFTKNKCGGVLITNKFVITAAHCQPGFLASLIAVFGEYDISGELESKRSSTRNVKRVIVHRHYDAATFENDIALLELELPIQYDQHIVPICMPEDDEDFTGKMATVTGWGRLKYGGGVPSVLQEVQVPVMENNVCQEMFHTAGHSKTILQSFVCAGYANGQRDSCEGDSGGPLMIERPNGHWVLAGTVSHGIKCAAPYLPGVYMRTTYYKPWLETITGVRNW</sequence>
<evidence type="ECO:0000256" key="4">
    <source>
        <dbReference type="ARBA" id="ARBA00023157"/>
    </source>
</evidence>
<dbReference type="Proteomes" id="UP000479000">
    <property type="component" value="Unassembled WGS sequence"/>
</dbReference>
<dbReference type="InterPro" id="IPR001254">
    <property type="entry name" value="Trypsin_dom"/>
</dbReference>
<feature type="domain" description="Peptidase S1" evidence="7">
    <location>
        <begin position="892"/>
        <end position="1134"/>
    </location>
</feature>
<evidence type="ECO:0000313" key="9">
    <source>
        <dbReference type="Proteomes" id="UP000479000"/>
    </source>
</evidence>
<dbReference type="PANTHER" id="PTHR24253">
    <property type="entry name" value="TRANSMEMBRANE PROTEASE SERINE"/>
    <property type="match status" value="1"/>
</dbReference>
<evidence type="ECO:0000313" key="8">
    <source>
        <dbReference type="EMBL" id="CAB0015438.1"/>
    </source>
</evidence>
<feature type="compositionally biased region" description="Polar residues" evidence="6">
    <location>
        <begin position="799"/>
        <end position="811"/>
    </location>
</feature>
<feature type="region of interest" description="Disordered" evidence="6">
    <location>
        <begin position="249"/>
        <end position="269"/>
    </location>
</feature>
<dbReference type="PROSITE" id="PS50240">
    <property type="entry name" value="TRYPSIN_DOM"/>
    <property type="match status" value="1"/>
</dbReference>
<feature type="region of interest" description="Disordered" evidence="6">
    <location>
        <begin position="317"/>
        <end position="338"/>
    </location>
</feature>
<dbReference type="InterPro" id="IPR009003">
    <property type="entry name" value="Peptidase_S1_PA"/>
</dbReference>
<evidence type="ECO:0000256" key="5">
    <source>
        <dbReference type="RuleBase" id="RU363034"/>
    </source>
</evidence>
<gene>
    <name evidence="8" type="ORF">NTEN_LOCUS19778</name>
</gene>
<dbReference type="InterPro" id="IPR018114">
    <property type="entry name" value="TRYPSIN_HIS"/>
</dbReference>
<dbReference type="SUPFAM" id="SSF50494">
    <property type="entry name" value="Trypsin-like serine proteases"/>
    <property type="match status" value="1"/>
</dbReference>
<dbReference type="OrthoDB" id="414661at2759"/>
<feature type="compositionally biased region" description="Low complexity" evidence="6">
    <location>
        <begin position="784"/>
        <end position="798"/>
    </location>
</feature>
<feature type="region of interest" description="Disordered" evidence="6">
    <location>
        <begin position="722"/>
        <end position="811"/>
    </location>
</feature>
<evidence type="ECO:0000256" key="1">
    <source>
        <dbReference type="ARBA" id="ARBA00022670"/>
    </source>
</evidence>
<keyword evidence="2 5" id="KW-0378">Hydrolase</keyword>
<keyword evidence="9" id="KW-1185">Reference proteome</keyword>